<dbReference type="Proteomes" id="UP000436483">
    <property type="component" value="Unassembled WGS sequence"/>
</dbReference>
<dbReference type="PANTHER" id="PTHR43620:SF7">
    <property type="entry name" value="GLYCEROPHOSPHODIESTER PHOSPHODIESTERASE GDPD5-RELATED"/>
    <property type="match status" value="1"/>
</dbReference>
<proteinExistence type="inferred from homology"/>
<dbReference type="InterPro" id="IPR030395">
    <property type="entry name" value="GP_PDE_dom"/>
</dbReference>
<dbReference type="SUPFAM" id="SSF51695">
    <property type="entry name" value="PLC-like phosphodiesterases"/>
    <property type="match status" value="1"/>
</dbReference>
<keyword evidence="5" id="KW-0378">Hydrolase</keyword>
<dbReference type="PANTHER" id="PTHR43620">
    <property type="entry name" value="GLYCEROPHOSPHORYL DIESTER PHOSPHODIESTERASE"/>
    <property type="match status" value="1"/>
</dbReference>
<dbReference type="GO" id="GO:0008889">
    <property type="term" value="F:glycerophosphodiester phosphodiesterase activity"/>
    <property type="evidence" value="ECO:0007669"/>
    <property type="project" value="UniProtKB-EC"/>
</dbReference>
<keyword evidence="3" id="KW-0732">Signal</keyword>
<dbReference type="GO" id="GO:0006071">
    <property type="term" value="P:glycerol metabolic process"/>
    <property type="evidence" value="ECO:0007669"/>
    <property type="project" value="UniProtKB-KW"/>
</dbReference>
<reference evidence="9 10" key="1">
    <citation type="submission" date="2019-12" db="EMBL/GenBank/DDBJ databases">
        <authorList>
            <person name="Yuan C.-G."/>
        </authorList>
    </citation>
    <scope>NUCLEOTIDE SEQUENCE [LARGE SCALE GENOMIC DNA]</scope>
    <source>
        <strain evidence="9 10">KCTC 23863</strain>
    </source>
</reference>
<comment type="caution">
    <text evidence="9">The sequence shown here is derived from an EMBL/GenBank/DDBJ whole genome shotgun (WGS) entry which is preliminary data.</text>
</comment>
<dbReference type="EMBL" id="WURB01000001">
    <property type="protein sequence ID" value="MXQ10268.1"/>
    <property type="molecule type" value="Genomic_DNA"/>
</dbReference>
<evidence type="ECO:0000256" key="2">
    <source>
        <dbReference type="ARBA" id="ARBA00012247"/>
    </source>
</evidence>
<organism evidence="9 10">
    <name type="scientific">Microvirga makkahensis</name>
    <dbReference type="NCBI Taxonomy" id="1128670"/>
    <lineage>
        <taxon>Bacteria</taxon>
        <taxon>Pseudomonadati</taxon>
        <taxon>Pseudomonadota</taxon>
        <taxon>Alphaproteobacteria</taxon>
        <taxon>Hyphomicrobiales</taxon>
        <taxon>Methylobacteriaceae</taxon>
        <taxon>Microvirga</taxon>
    </lineage>
</organism>
<evidence type="ECO:0000256" key="6">
    <source>
        <dbReference type="ARBA" id="ARBA00047512"/>
    </source>
</evidence>
<evidence type="ECO:0000256" key="1">
    <source>
        <dbReference type="ARBA" id="ARBA00007277"/>
    </source>
</evidence>
<dbReference type="InterPro" id="IPR017946">
    <property type="entry name" value="PLC-like_Pdiesterase_TIM-brl"/>
</dbReference>
<gene>
    <name evidence="9" type="ORF">GR328_02120</name>
</gene>
<dbReference type="GO" id="GO:0042597">
    <property type="term" value="C:periplasmic space"/>
    <property type="evidence" value="ECO:0007669"/>
    <property type="project" value="TreeGrafter"/>
</dbReference>
<dbReference type="OrthoDB" id="9795622at2"/>
<accession>A0A7X3MNJ7</accession>
<dbReference type="PROSITE" id="PS51704">
    <property type="entry name" value="GP_PDE"/>
    <property type="match status" value="1"/>
</dbReference>
<dbReference type="Gene3D" id="3.20.20.190">
    <property type="entry name" value="Phosphatidylinositol (PI) phosphodiesterase"/>
    <property type="match status" value="1"/>
</dbReference>
<dbReference type="EC" id="3.1.4.46" evidence="2"/>
<keyword evidence="10" id="KW-1185">Reference proteome</keyword>
<evidence type="ECO:0000256" key="3">
    <source>
        <dbReference type="ARBA" id="ARBA00022729"/>
    </source>
</evidence>
<dbReference type="AlphaFoldDB" id="A0A7X3MNJ7"/>
<keyword evidence="4" id="KW-0319">Glycerol metabolism</keyword>
<name>A0A7X3MNJ7_9HYPH</name>
<evidence type="ECO:0000256" key="5">
    <source>
        <dbReference type="ARBA" id="ARBA00022801"/>
    </source>
</evidence>
<evidence type="ECO:0000313" key="10">
    <source>
        <dbReference type="Proteomes" id="UP000436483"/>
    </source>
</evidence>
<evidence type="ECO:0000256" key="7">
    <source>
        <dbReference type="SAM" id="MobiDB-lite"/>
    </source>
</evidence>
<protein>
    <recommendedName>
        <fullName evidence="2">glycerophosphodiester phosphodiesterase</fullName>
        <ecNumber evidence="2">3.1.4.46</ecNumber>
    </recommendedName>
</protein>
<dbReference type="RefSeq" id="WP_160882855.1">
    <property type="nucleotide sequence ID" value="NZ_WURB01000001.1"/>
</dbReference>
<comment type="similarity">
    <text evidence="1">Belongs to the glycerophosphoryl diester phosphodiesterase family.</text>
</comment>
<evidence type="ECO:0000259" key="8">
    <source>
        <dbReference type="PROSITE" id="PS51704"/>
    </source>
</evidence>
<reference evidence="9 10" key="2">
    <citation type="submission" date="2020-01" db="EMBL/GenBank/DDBJ databases">
        <title>Microvirga sp. nov., an arsenate reduction bacterium isolated from Tibet hotspring sediments.</title>
        <authorList>
            <person name="Xian W.-D."/>
            <person name="Li W.-J."/>
        </authorList>
    </citation>
    <scope>NUCLEOTIDE SEQUENCE [LARGE SCALE GENOMIC DNA]</scope>
    <source>
        <strain evidence="9 10">KCTC 23863</strain>
    </source>
</reference>
<dbReference type="GO" id="GO:0006629">
    <property type="term" value="P:lipid metabolic process"/>
    <property type="evidence" value="ECO:0007669"/>
    <property type="project" value="InterPro"/>
</dbReference>
<sequence>MSALSEAPCRKSGHLGESAPLIVAHRGASGYLPEHALEAYKPAFEMGADYVEPDLVVTKDGVLIARHEPMPSGTTDVADHAESASRKKSRRADGEEATD</sequence>
<dbReference type="Pfam" id="PF03009">
    <property type="entry name" value="GDPD"/>
    <property type="match status" value="1"/>
</dbReference>
<comment type="catalytic activity">
    <reaction evidence="6">
        <text>a sn-glycero-3-phosphodiester + H2O = an alcohol + sn-glycerol 3-phosphate + H(+)</text>
        <dbReference type="Rhea" id="RHEA:12969"/>
        <dbReference type="ChEBI" id="CHEBI:15377"/>
        <dbReference type="ChEBI" id="CHEBI:15378"/>
        <dbReference type="ChEBI" id="CHEBI:30879"/>
        <dbReference type="ChEBI" id="CHEBI:57597"/>
        <dbReference type="ChEBI" id="CHEBI:83408"/>
        <dbReference type="EC" id="3.1.4.46"/>
    </reaction>
</comment>
<evidence type="ECO:0000256" key="4">
    <source>
        <dbReference type="ARBA" id="ARBA00022798"/>
    </source>
</evidence>
<feature type="region of interest" description="Disordered" evidence="7">
    <location>
        <begin position="66"/>
        <end position="99"/>
    </location>
</feature>
<feature type="domain" description="GP-PDE" evidence="8">
    <location>
        <begin position="20"/>
        <end position="99"/>
    </location>
</feature>
<evidence type="ECO:0000313" key="9">
    <source>
        <dbReference type="EMBL" id="MXQ10268.1"/>
    </source>
</evidence>